<proteinExistence type="predicted"/>
<gene>
    <name evidence="1" type="ORF">WI372_13275</name>
</gene>
<dbReference type="RefSeq" id="WP_405282652.1">
    <property type="nucleotide sequence ID" value="NZ_CP144380.1"/>
</dbReference>
<reference evidence="1 2" key="1">
    <citation type="submission" date="2024-02" db="EMBL/GenBank/DDBJ databases">
        <title>A novel Gemmatimonadota bacterium.</title>
        <authorList>
            <person name="Du Z.-J."/>
            <person name="Ye Y.-Q."/>
        </authorList>
    </citation>
    <scope>NUCLEOTIDE SEQUENCE [LARGE SCALE GENOMIC DNA]</scope>
    <source>
        <strain evidence="1 2">DH-20</strain>
    </source>
</reference>
<keyword evidence="2" id="KW-1185">Reference proteome</keyword>
<dbReference type="EMBL" id="JBBHLI010000008">
    <property type="protein sequence ID" value="MEK9501958.1"/>
    <property type="molecule type" value="Genomic_DNA"/>
</dbReference>
<protein>
    <submittedName>
        <fullName evidence="1">Uncharacterized protein</fullName>
    </submittedName>
</protein>
<evidence type="ECO:0000313" key="2">
    <source>
        <dbReference type="Proteomes" id="UP001484239"/>
    </source>
</evidence>
<comment type="caution">
    <text evidence="1">The sequence shown here is derived from an EMBL/GenBank/DDBJ whole genome shotgun (WGS) entry which is preliminary data.</text>
</comment>
<name>A0ABU9EB49_9BACT</name>
<evidence type="ECO:0000313" key="1">
    <source>
        <dbReference type="EMBL" id="MEK9501958.1"/>
    </source>
</evidence>
<sequence length="116" mass="11687">MSRAVAVAVVAASAGCSSGGPASVTEAGGLVTVVGQLTAIDDATPVDGGVTLTVAVQGEAIETLTFGSLFTSPPPGEERIALYQRIAEAEVGDRVRATGERREAGIEIVAFEILES</sequence>
<dbReference type="PROSITE" id="PS51257">
    <property type="entry name" value="PROKAR_LIPOPROTEIN"/>
    <property type="match status" value="1"/>
</dbReference>
<accession>A0ABU9EB49</accession>
<organism evidence="1 2">
    <name type="scientific">Gaopeijia maritima</name>
    <dbReference type="NCBI Taxonomy" id="3119007"/>
    <lineage>
        <taxon>Bacteria</taxon>
        <taxon>Pseudomonadati</taxon>
        <taxon>Gemmatimonadota</taxon>
        <taxon>Longimicrobiia</taxon>
        <taxon>Gaopeijiales</taxon>
        <taxon>Gaopeijiaceae</taxon>
        <taxon>Gaopeijia</taxon>
    </lineage>
</organism>
<dbReference type="Proteomes" id="UP001484239">
    <property type="component" value="Unassembled WGS sequence"/>
</dbReference>